<evidence type="ECO:0000313" key="3">
    <source>
        <dbReference type="Proteomes" id="UP000642819"/>
    </source>
</evidence>
<evidence type="ECO:0000256" key="1">
    <source>
        <dbReference type="SAM" id="Phobius"/>
    </source>
</evidence>
<dbReference type="Pfam" id="PF04341">
    <property type="entry name" value="DUF485"/>
    <property type="match status" value="1"/>
</dbReference>
<comment type="caution">
    <text evidence="2">The sequence shown here is derived from an EMBL/GenBank/DDBJ whole genome shotgun (WGS) entry which is preliminary data.</text>
</comment>
<dbReference type="EMBL" id="BMXK01000007">
    <property type="protein sequence ID" value="GHD07692.1"/>
    <property type="molecule type" value="Genomic_DNA"/>
</dbReference>
<dbReference type="RefSeq" id="WP_189349884.1">
    <property type="nucleotide sequence ID" value="NZ_BMXK01000007.1"/>
</dbReference>
<dbReference type="InterPro" id="IPR007436">
    <property type="entry name" value="DUF485"/>
</dbReference>
<feature type="transmembrane region" description="Helical" evidence="1">
    <location>
        <begin position="77"/>
        <end position="101"/>
    </location>
</feature>
<dbReference type="PANTHER" id="PTHR38441">
    <property type="entry name" value="INTEGRAL MEMBRANE PROTEIN-RELATED"/>
    <property type="match status" value="1"/>
</dbReference>
<name>A0ABQ3GHV0_9MICC</name>
<keyword evidence="1" id="KW-0472">Membrane</keyword>
<dbReference type="Proteomes" id="UP000642819">
    <property type="component" value="Unassembled WGS sequence"/>
</dbReference>
<accession>A0ABQ3GHV0</accession>
<feature type="transmembrane region" description="Helical" evidence="1">
    <location>
        <begin position="42"/>
        <end position="65"/>
    </location>
</feature>
<keyword evidence="1" id="KW-0812">Transmembrane</keyword>
<reference evidence="3" key="1">
    <citation type="journal article" date="2019" name="Int. J. Syst. Evol. Microbiol.">
        <title>The Global Catalogue of Microorganisms (GCM) 10K type strain sequencing project: providing services to taxonomists for standard genome sequencing and annotation.</title>
        <authorList>
            <consortium name="The Broad Institute Genomics Platform"/>
            <consortium name="The Broad Institute Genome Sequencing Center for Infectious Disease"/>
            <person name="Wu L."/>
            <person name="Ma J."/>
        </authorList>
    </citation>
    <scope>NUCLEOTIDE SEQUENCE [LARGE SCALE GENOMIC DNA]</scope>
    <source>
        <strain evidence="3">KCTC 19466</strain>
    </source>
</reference>
<sequence length="122" mass="13409">MGTQPTPDEVRDAEAAGELADVDFRGTQSSEKFQKLRRTHRGFVFPMAVVFIVWYFMYVVLAAFAPEFMAIPVSGNINVGILLGLLQFVSTFGITAAYVSFANRKLDPQASALRADLEGDSK</sequence>
<gene>
    <name evidence="2" type="ORF">GCM10008096_18740</name>
</gene>
<protein>
    <submittedName>
        <fullName evidence="2">Clumping factor B</fullName>
    </submittedName>
</protein>
<organism evidence="2 3">
    <name type="scientific">Zhihengliuella salsuginis</name>
    <dbReference type="NCBI Taxonomy" id="578222"/>
    <lineage>
        <taxon>Bacteria</taxon>
        <taxon>Bacillati</taxon>
        <taxon>Actinomycetota</taxon>
        <taxon>Actinomycetes</taxon>
        <taxon>Micrococcales</taxon>
        <taxon>Micrococcaceae</taxon>
        <taxon>Zhihengliuella</taxon>
    </lineage>
</organism>
<evidence type="ECO:0000313" key="2">
    <source>
        <dbReference type="EMBL" id="GHD07692.1"/>
    </source>
</evidence>
<proteinExistence type="predicted"/>
<dbReference type="PANTHER" id="PTHR38441:SF1">
    <property type="entry name" value="MEMBRANE PROTEIN"/>
    <property type="match status" value="1"/>
</dbReference>
<keyword evidence="1" id="KW-1133">Transmembrane helix</keyword>
<keyword evidence="3" id="KW-1185">Reference proteome</keyword>